<protein>
    <submittedName>
        <fullName evidence="2">WD40-repeat-containing domain protein</fullName>
    </submittedName>
</protein>
<keyword evidence="1" id="KW-1133">Transmembrane helix</keyword>
<dbReference type="Gene3D" id="2.130.10.10">
    <property type="entry name" value="YVTN repeat-like/Quinoprotein amine dehydrogenase"/>
    <property type="match status" value="1"/>
</dbReference>
<evidence type="ECO:0000313" key="3">
    <source>
        <dbReference type="Proteomes" id="UP001163846"/>
    </source>
</evidence>
<dbReference type="EMBL" id="MU806361">
    <property type="protein sequence ID" value="KAJ3835969.1"/>
    <property type="molecule type" value="Genomic_DNA"/>
</dbReference>
<proteinExistence type="predicted"/>
<reference evidence="2" key="1">
    <citation type="submission" date="2022-08" db="EMBL/GenBank/DDBJ databases">
        <authorList>
            <consortium name="DOE Joint Genome Institute"/>
            <person name="Min B."/>
            <person name="Riley R."/>
            <person name="Sierra-Patev S."/>
            <person name="Naranjo-Ortiz M."/>
            <person name="Looney B."/>
            <person name="Konkel Z."/>
            <person name="Slot J.C."/>
            <person name="Sakamoto Y."/>
            <person name="Steenwyk J.L."/>
            <person name="Rokas A."/>
            <person name="Carro J."/>
            <person name="Camarero S."/>
            <person name="Ferreira P."/>
            <person name="Molpeceres G."/>
            <person name="Ruiz-Duenas F.J."/>
            <person name="Serrano A."/>
            <person name="Henrissat B."/>
            <person name="Drula E."/>
            <person name="Hughes K.W."/>
            <person name="Mata J.L."/>
            <person name="Ishikawa N.K."/>
            <person name="Vargas-Isla R."/>
            <person name="Ushijima S."/>
            <person name="Smith C.A."/>
            <person name="Ahrendt S."/>
            <person name="Andreopoulos W."/>
            <person name="He G."/>
            <person name="Labutti K."/>
            <person name="Lipzen A."/>
            <person name="Ng V."/>
            <person name="Sandor L."/>
            <person name="Barry K."/>
            <person name="Martinez A.T."/>
            <person name="Xiao Y."/>
            <person name="Gibbons J.G."/>
            <person name="Terashima K."/>
            <person name="Hibbett D.S."/>
            <person name="Grigoriev I.V."/>
        </authorList>
    </citation>
    <scope>NUCLEOTIDE SEQUENCE</scope>
    <source>
        <strain evidence="2">TFB9207</strain>
    </source>
</reference>
<dbReference type="InterPro" id="IPR036322">
    <property type="entry name" value="WD40_repeat_dom_sf"/>
</dbReference>
<evidence type="ECO:0000313" key="2">
    <source>
        <dbReference type="EMBL" id="KAJ3835969.1"/>
    </source>
</evidence>
<gene>
    <name evidence="2" type="ORF">F5878DRAFT_542248</name>
</gene>
<name>A0AA38P462_9AGAR</name>
<keyword evidence="1" id="KW-0812">Transmembrane</keyword>
<dbReference type="AlphaFoldDB" id="A0AA38P462"/>
<evidence type="ECO:0000256" key="1">
    <source>
        <dbReference type="SAM" id="Phobius"/>
    </source>
</evidence>
<organism evidence="2 3">
    <name type="scientific">Lentinula raphanica</name>
    <dbReference type="NCBI Taxonomy" id="153919"/>
    <lineage>
        <taxon>Eukaryota</taxon>
        <taxon>Fungi</taxon>
        <taxon>Dikarya</taxon>
        <taxon>Basidiomycota</taxon>
        <taxon>Agaricomycotina</taxon>
        <taxon>Agaricomycetes</taxon>
        <taxon>Agaricomycetidae</taxon>
        <taxon>Agaricales</taxon>
        <taxon>Marasmiineae</taxon>
        <taxon>Omphalotaceae</taxon>
        <taxon>Lentinula</taxon>
    </lineage>
</organism>
<feature type="transmembrane region" description="Helical" evidence="1">
    <location>
        <begin position="371"/>
        <end position="390"/>
    </location>
</feature>
<dbReference type="InterPro" id="IPR015943">
    <property type="entry name" value="WD40/YVTN_repeat-like_dom_sf"/>
</dbReference>
<dbReference type="SUPFAM" id="SSF50978">
    <property type="entry name" value="WD40 repeat-like"/>
    <property type="match status" value="1"/>
</dbReference>
<sequence length="410" mass="45663">MINLFRSKALYKKLTSLKGPQDAITALAFSIHGKFLAAVGPGGANIWNLSDHQSVPLTSLHGCTTGAPGATEPPEMKGFPALAWLYFSQRSRHVLLLGTVGGQLQIWDYIDERLIVNITLAPGIVGQKQALSVDVYPREVPVGTHAQIVVSYTSRSVLVGHLRADGDFKQRVLITLEDGFMPKTVRFDKSGNVIVFSMHGGIIVSLDSLTGNILWRKSDAPRFMATVSLDEDCQSFVACTDQGFELWDFDRMILTKEFEQAPISLSLPKHACFSEWKTKVIGGTDRACAEVYDARNGKFEQRLAYPQGGLVQAVAAYTTNDRFLIAVAGANGRRACDVILWYKKHVPRTDPRPGSSDEYYTFRIKKWYIRLVFYILCALWVVVAQTLIILNNSEVRTNSPGLNSHSQWYR</sequence>
<dbReference type="InterPro" id="IPR001680">
    <property type="entry name" value="WD40_rpt"/>
</dbReference>
<accession>A0AA38P462</accession>
<keyword evidence="1" id="KW-0472">Membrane</keyword>
<dbReference type="Proteomes" id="UP001163846">
    <property type="component" value="Unassembled WGS sequence"/>
</dbReference>
<dbReference type="SMART" id="SM00320">
    <property type="entry name" value="WD40"/>
    <property type="match status" value="1"/>
</dbReference>
<comment type="caution">
    <text evidence="2">The sequence shown here is derived from an EMBL/GenBank/DDBJ whole genome shotgun (WGS) entry which is preliminary data.</text>
</comment>
<keyword evidence="3" id="KW-1185">Reference proteome</keyword>